<name>A0A0F8ZGG0_9ZZZZ</name>
<dbReference type="AlphaFoldDB" id="A0A0F8ZGG0"/>
<gene>
    <name evidence="1" type="ORF">LCGC14_3037800</name>
</gene>
<organism evidence="1">
    <name type="scientific">marine sediment metagenome</name>
    <dbReference type="NCBI Taxonomy" id="412755"/>
    <lineage>
        <taxon>unclassified sequences</taxon>
        <taxon>metagenomes</taxon>
        <taxon>ecological metagenomes</taxon>
    </lineage>
</organism>
<protein>
    <submittedName>
        <fullName evidence="1">Uncharacterized protein</fullName>
    </submittedName>
</protein>
<comment type="caution">
    <text evidence="1">The sequence shown here is derived from an EMBL/GenBank/DDBJ whole genome shotgun (WGS) entry which is preliminary data.</text>
</comment>
<reference evidence="1" key="1">
    <citation type="journal article" date="2015" name="Nature">
        <title>Complex archaea that bridge the gap between prokaryotes and eukaryotes.</title>
        <authorList>
            <person name="Spang A."/>
            <person name="Saw J.H."/>
            <person name="Jorgensen S.L."/>
            <person name="Zaremba-Niedzwiedzka K."/>
            <person name="Martijn J."/>
            <person name="Lind A.E."/>
            <person name="van Eijk R."/>
            <person name="Schleper C."/>
            <person name="Guy L."/>
            <person name="Ettema T.J."/>
        </authorList>
    </citation>
    <scope>NUCLEOTIDE SEQUENCE</scope>
</reference>
<sequence>MPTPKKEPPILVAEFPGEEQLWGAVQALEERKIGRDFIGVLITEDGHESNGQRWLHLLSVLAPSRLHEEIRSAFS</sequence>
<feature type="non-terminal residue" evidence="1">
    <location>
        <position position="75"/>
    </location>
</feature>
<dbReference type="EMBL" id="LAZR01063647">
    <property type="protein sequence ID" value="KKK59096.1"/>
    <property type="molecule type" value="Genomic_DNA"/>
</dbReference>
<proteinExistence type="predicted"/>
<accession>A0A0F8ZGG0</accession>
<evidence type="ECO:0000313" key="1">
    <source>
        <dbReference type="EMBL" id="KKK59096.1"/>
    </source>
</evidence>